<dbReference type="InterPro" id="IPR035919">
    <property type="entry name" value="EAL_sf"/>
</dbReference>
<dbReference type="EMBL" id="JBHTCM010000018">
    <property type="protein sequence ID" value="MFC7334583.1"/>
    <property type="molecule type" value="Genomic_DNA"/>
</dbReference>
<evidence type="ECO:0000313" key="4">
    <source>
        <dbReference type="EMBL" id="MFC7334583.1"/>
    </source>
</evidence>
<dbReference type="InterPro" id="IPR050706">
    <property type="entry name" value="Cyclic-di-GMP_PDE-like"/>
</dbReference>
<reference evidence="5" key="1">
    <citation type="journal article" date="2019" name="Int. J. Syst. Evol. Microbiol.">
        <title>The Global Catalogue of Microorganisms (GCM) 10K type strain sequencing project: providing services to taxonomists for standard genome sequencing and annotation.</title>
        <authorList>
            <consortium name="The Broad Institute Genomics Platform"/>
            <consortium name="The Broad Institute Genome Sequencing Center for Infectious Disease"/>
            <person name="Wu L."/>
            <person name="Ma J."/>
        </authorList>
    </citation>
    <scope>NUCLEOTIDE SEQUENCE [LARGE SCALE GENOMIC DNA]</scope>
    <source>
        <strain evidence="5">CGMCC 1.16275</strain>
    </source>
</reference>
<feature type="region of interest" description="Disordered" evidence="1">
    <location>
        <begin position="142"/>
        <end position="200"/>
    </location>
</feature>
<keyword evidence="2" id="KW-0812">Transmembrane</keyword>
<dbReference type="RefSeq" id="WP_377360136.1">
    <property type="nucleotide sequence ID" value="NZ_JBHTCM010000018.1"/>
</dbReference>
<dbReference type="CDD" id="cd01948">
    <property type="entry name" value="EAL"/>
    <property type="match status" value="1"/>
</dbReference>
<feature type="transmembrane region" description="Helical" evidence="2">
    <location>
        <begin position="12"/>
        <end position="36"/>
    </location>
</feature>
<dbReference type="InterPro" id="IPR001633">
    <property type="entry name" value="EAL_dom"/>
</dbReference>
<dbReference type="PANTHER" id="PTHR33121">
    <property type="entry name" value="CYCLIC DI-GMP PHOSPHODIESTERASE PDEF"/>
    <property type="match status" value="1"/>
</dbReference>
<dbReference type="PANTHER" id="PTHR33121:SF79">
    <property type="entry name" value="CYCLIC DI-GMP PHOSPHODIESTERASE PDED-RELATED"/>
    <property type="match status" value="1"/>
</dbReference>
<accession>A0ABW2KZ11</accession>
<evidence type="ECO:0000256" key="1">
    <source>
        <dbReference type="SAM" id="MobiDB-lite"/>
    </source>
</evidence>
<dbReference type="SMART" id="SM00052">
    <property type="entry name" value="EAL"/>
    <property type="match status" value="1"/>
</dbReference>
<keyword evidence="5" id="KW-1185">Reference proteome</keyword>
<feature type="domain" description="EAL" evidence="3">
    <location>
        <begin position="199"/>
        <end position="447"/>
    </location>
</feature>
<evidence type="ECO:0000256" key="2">
    <source>
        <dbReference type="SAM" id="Phobius"/>
    </source>
</evidence>
<comment type="caution">
    <text evidence="4">The sequence shown here is derived from an EMBL/GenBank/DDBJ whole genome shotgun (WGS) entry which is preliminary data.</text>
</comment>
<keyword evidence="2" id="KW-0472">Membrane</keyword>
<gene>
    <name evidence="4" type="ORF">ACFQPS_15550</name>
</gene>
<evidence type="ECO:0000259" key="3">
    <source>
        <dbReference type="PROSITE" id="PS50883"/>
    </source>
</evidence>
<sequence length="447" mass="49597">MNRLRTVSWLRHAVFAFAYAALALAVALTLSLTVAGVDRDEAVLFGLLTFVFGALLHEFWSRTESQERLEARMWRLQRQQDEIRVLLARLDERLSGTIPLRGEVASIVSEARLLERLAGQLPPQPAAPAPVVEAPAPEPVAEAPVAEPDTGAAADGDAADPAPEPPRDLFTPRPALRVPPTPLTAPLTAAPPPPAGPDDAAVLDSIRRALRADQVDIFLQPIVSLPQRKHRYYEVFSRIRDGGGESYLTPDRYLAVAERAGLIAAIDNMLLFRCIQLIRETEKRHQTVGFMCNISAATLNDSGFMGEFVQYMGQHPNLAAKLVFELAQADLMQGGLFATGFLDGLKRLGFRFSMDQVERLDVDWDEMARHEIRYVKLDAARLLDPDGRFADPRAVRELKHTLDRNAIDLIVEKVETDQQLLELLDLYIDFGQGYLFGEPRLAKKPTG</sequence>
<feature type="compositionally biased region" description="Pro residues" evidence="1">
    <location>
        <begin position="177"/>
        <end position="196"/>
    </location>
</feature>
<feature type="compositionally biased region" description="Low complexity" evidence="1">
    <location>
        <begin position="142"/>
        <end position="161"/>
    </location>
</feature>
<dbReference type="SUPFAM" id="SSF141868">
    <property type="entry name" value="EAL domain-like"/>
    <property type="match status" value="1"/>
</dbReference>
<keyword evidence="2" id="KW-1133">Transmembrane helix</keyword>
<dbReference type="PROSITE" id="PS50883">
    <property type="entry name" value="EAL"/>
    <property type="match status" value="1"/>
</dbReference>
<dbReference type="Gene3D" id="3.20.20.450">
    <property type="entry name" value="EAL domain"/>
    <property type="match status" value="1"/>
</dbReference>
<dbReference type="Proteomes" id="UP001596456">
    <property type="component" value="Unassembled WGS sequence"/>
</dbReference>
<organism evidence="4 5">
    <name type="scientific">Rhodocista pekingensis</name>
    <dbReference type="NCBI Taxonomy" id="201185"/>
    <lineage>
        <taxon>Bacteria</taxon>
        <taxon>Pseudomonadati</taxon>
        <taxon>Pseudomonadota</taxon>
        <taxon>Alphaproteobacteria</taxon>
        <taxon>Rhodospirillales</taxon>
        <taxon>Azospirillaceae</taxon>
        <taxon>Rhodocista</taxon>
    </lineage>
</organism>
<evidence type="ECO:0000313" key="5">
    <source>
        <dbReference type="Proteomes" id="UP001596456"/>
    </source>
</evidence>
<name>A0ABW2KZ11_9PROT</name>
<protein>
    <submittedName>
        <fullName evidence="4">EAL domain-containing protein</fullName>
    </submittedName>
</protein>
<proteinExistence type="predicted"/>
<dbReference type="Pfam" id="PF00563">
    <property type="entry name" value="EAL"/>
    <property type="match status" value="1"/>
</dbReference>